<dbReference type="PRINTS" id="PR00344">
    <property type="entry name" value="BCTRLSENSOR"/>
</dbReference>
<dbReference type="PANTHER" id="PTHR43065:SF46">
    <property type="entry name" value="C4-DICARBOXYLATE TRANSPORT SENSOR PROTEIN DCTB"/>
    <property type="match status" value="1"/>
</dbReference>
<comment type="caution">
    <text evidence="14">The sequence shown here is derived from an EMBL/GenBank/DDBJ whole genome shotgun (WGS) entry which is preliminary data.</text>
</comment>
<dbReference type="Pfam" id="PF02518">
    <property type="entry name" value="HATPase_c"/>
    <property type="match status" value="1"/>
</dbReference>
<dbReference type="SUPFAM" id="SSF55874">
    <property type="entry name" value="ATPase domain of HSP90 chaperone/DNA topoisomerase II/histidine kinase"/>
    <property type="match status" value="1"/>
</dbReference>
<dbReference type="Gene3D" id="3.30.450.20">
    <property type="entry name" value="PAS domain"/>
    <property type="match status" value="2"/>
</dbReference>
<dbReference type="PROSITE" id="PS50113">
    <property type="entry name" value="PAC"/>
    <property type="match status" value="1"/>
</dbReference>
<keyword evidence="10" id="KW-1133">Transmembrane helix</keyword>
<dbReference type="GO" id="GO:0000155">
    <property type="term" value="F:phosphorelay sensor kinase activity"/>
    <property type="evidence" value="ECO:0007669"/>
    <property type="project" value="InterPro"/>
</dbReference>
<dbReference type="AlphaFoldDB" id="A0AAW7ZHS2"/>
<name>A0AAW7ZHS2_9FIRM</name>
<keyword evidence="10" id="KW-0472">Membrane</keyword>
<dbReference type="InterPro" id="IPR004358">
    <property type="entry name" value="Sig_transdc_His_kin-like_C"/>
</dbReference>
<evidence type="ECO:0000259" key="12">
    <source>
        <dbReference type="PROSITE" id="PS50112"/>
    </source>
</evidence>
<feature type="transmembrane region" description="Helical" evidence="10">
    <location>
        <begin position="48"/>
        <end position="69"/>
    </location>
</feature>
<dbReference type="Gene3D" id="3.30.565.10">
    <property type="entry name" value="Histidine kinase-like ATPase, C-terminal domain"/>
    <property type="match status" value="1"/>
</dbReference>
<feature type="transmembrane region" description="Helical" evidence="10">
    <location>
        <begin position="182"/>
        <end position="198"/>
    </location>
</feature>
<keyword evidence="8" id="KW-0902">Two-component regulatory system</keyword>
<feature type="domain" description="PAS" evidence="12">
    <location>
        <begin position="278"/>
        <end position="325"/>
    </location>
</feature>
<dbReference type="InterPro" id="IPR000700">
    <property type="entry name" value="PAS-assoc_C"/>
</dbReference>
<dbReference type="Pfam" id="PF13426">
    <property type="entry name" value="PAS_9"/>
    <property type="match status" value="2"/>
</dbReference>
<dbReference type="SMART" id="SM00091">
    <property type="entry name" value="PAS"/>
    <property type="match status" value="2"/>
</dbReference>
<keyword evidence="4" id="KW-0808">Transferase</keyword>
<keyword evidence="6" id="KW-0418">Kinase</keyword>
<dbReference type="SUPFAM" id="SSF55785">
    <property type="entry name" value="PYP-like sensor domain (PAS domain)"/>
    <property type="match status" value="2"/>
</dbReference>
<evidence type="ECO:0000313" key="14">
    <source>
        <dbReference type="EMBL" id="MDO7788975.1"/>
    </source>
</evidence>
<dbReference type="SMART" id="SM00387">
    <property type="entry name" value="HATPase_c"/>
    <property type="match status" value="1"/>
</dbReference>
<dbReference type="InterPro" id="IPR035965">
    <property type="entry name" value="PAS-like_dom_sf"/>
</dbReference>
<feature type="transmembrane region" description="Helical" evidence="10">
    <location>
        <begin position="81"/>
        <end position="99"/>
    </location>
</feature>
<feature type="transmembrane region" description="Helical" evidence="10">
    <location>
        <begin position="119"/>
        <end position="137"/>
    </location>
</feature>
<accession>A0AAW7ZHS2</accession>
<dbReference type="InterPro" id="IPR033425">
    <property type="entry name" value="MASE3"/>
</dbReference>
<dbReference type="CDD" id="cd00082">
    <property type="entry name" value="HisKA"/>
    <property type="match status" value="1"/>
</dbReference>
<keyword evidence="10" id="KW-0812">Transmembrane</keyword>
<keyword evidence="15" id="KW-1185">Reference proteome</keyword>
<feature type="domain" description="Histidine kinase" evidence="11">
    <location>
        <begin position="531"/>
        <end position="741"/>
    </location>
</feature>
<evidence type="ECO:0000256" key="4">
    <source>
        <dbReference type="ARBA" id="ARBA00022679"/>
    </source>
</evidence>
<dbReference type="PROSITE" id="PS50109">
    <property type="entry name" value="HIS_KIN"/>
    <property type="match status" value="1"/>
</dbReference>
<dbReference type="Gene3D" id="1.10.287.130">
    <property type="match status" value="1"/>
</dbReference>
<dbReference type="SMART" id="SM00388">
    <property type="entry name" value="HisKA"/>
    <property type="match status" value="1"/>
</dbReference>
<evidence type="ECO:0000259" key="13">
    <source>
        <dbReference type="PROSITE" id="PS50113"/>
    </source>
</evidence>
<reference evidence="14" key="2">
    <citation type="submission" date="2023-03" db="EMBL/GenBank/DDBJ databases">
        <authorList>
            <person name="Zhang Z."/>
        </authorList>
    </citation>
    <scope>NUCLEOTIDE SEQUENCE</scope>
    <source>
        <strain evidence="14">DSA</strain>
    </source>
</reference>
<dbReference type="PANTHER" id="PTHR43065">
    <property type="entry name" value="SENSOR HISTIDINE KINASE"/>
    <property type="match status" value="1"/>
</dbReference>
<reference evidence="14" key="1">
    <citation type="journal article" date="2023" name="J. Hazard. Mater.">
        <title>Anaerobic biodegradation of pyrene and benzo[a]pyrene by a new sulfate-reducing Desulforamulus aquiferis strain DSA.</title>
        <authorList>
            <person name="Zhang Z."/>
            <person name="Sun J."/>
            <person name="Gong X."/>
            <person name="Wang C."/>
            <person name="Wang H."/>
        </authorList>
    </citation>
    <scope>NUCLEOTIDE SEQUENCE</scope>
    <source>
        <strain evidence="14">DSA</strain>
    </source>
</reference>
<dbReference type="EC" id="2.7.13.3" evidence="2"/>
<dbReference type="InterPro" id="IPR005467">
    <property type="entry name" value="His_kinase_dom"/>
</dbReference>
<dbReference type="InterPro" id="IPR003661">
    <property type="entry name" value="HisK_dim/P_dom"/>
</dbReference>
<keyword evidence="7" id="KW-0067">ATP-binding</keyword>
<organism evidence="14 15">
    <name type="scientific">Desulforamulus aquiferis</name>
    <dbReference type="NCBI Taxonomy" id="1397668"/>
    <lineage>
        <taxon>Bacteria</taxon>
        <taxon>Bacillati</taxon>
        <taxon>Bacillota</taxon>
        <taxon>Clostridia</taxon>
        <taxon>Eubacteriales</taxon>
        <taxon>Peptococcaceae</taxon>
        <taxon>Desulforamulus</taxon>
    </lineage>
</organism>
<feature type="transmembrane region" description="Helical" evidence="10">
    <location>
        <begin position="144"/>
        <end position="162"/>
    </location>
</feature>
<comment type="catalytic activity">
    <reaction evidence="1">
        <text>ATP + protein L-histidine = ADP + protein N-phospho-L-histidine.</text>
        <dbReference type="EC" id="2.7.13.3"/>
    </reaction>
</comment>
<evidence type="ECO:0000256" key="5">
    <source>
        <dbReference type="ARBA" id="ARBA00022741"/>
    </source>
</evidence>
<evidence type="ECO:0000256" key="6">
    <source>
        <dbReference type="ARBA" id="ARBA00022777"/>
    </source>
</evidence>
<dbReference type="GO" id="GO:0005524">
    <property type="term" value="F:ATP binding"/>
    <property type="evidence" value="ECO:0007669"/>
    <property type="project" value="UniProtKB-KW"/>
</dbReference>
<feature type="domain" description="PAC" evidence="13">
    <location>
        <begin position="466"/>
        <end position="518"/>
    </location>
</feature>
<feature type="transmembrane region" description="Helical" evidence="10">
    <location>
        <begin position="210"/>
        <end position="240"/>
    </location>
</feature>
<evidence type="ECO:0000256" key="1">
    <source>
        <dbReference type="ARBA" id="ARBA00000085"/>
    </source>
</evidence>
<evidence type="ECO:0000256" key="8">
    <source>
        <dbReference type="ARBA" id="ARBA00023012"/>
    </source>
</evidence>
<dbReference type="RefSeq" id="WP_304545394.1">
    <property type="nucleotide sequence ID" value="NZ_JARPTC010000029.1"/>
</dbReference>
<protein>
    <recommendedName>
        <fullName evidence="2">histidine kinase</fullName>
        <ecNumber evidence="2">2.7.13.3</ecNumber>
    </recommendedName>
</protein>
<proteinExistence type="predicted"/>
<keyword evidence="5" id="KW-0547">Nucleotide-binding</keyword>
<dbReference type="InterPro" id="IPR000014">
    <property type="entry name" value="PAS"/>
</dbReference>
<dbReference type="EMBL" id="JARPTC010000029">
    <property type="protein sequence ID" value="MDO7788975.1"/>
    <property type="molecule type" value="Genomic_DNA"/>
</dbReference>
<dbReference type="Pfam" id="PF00512">
    <property type="entry name" value="HisKA"/>
    <property type="match status" value="1"/>
</dbReference>
<evidence type="ECO:0000256" key="3">
    <source>
        <dbReference type="ARBA" id="ARBA00022553"/>
    </source>
</evidence>
<feature type="domain" description="PAS" evidence="12">
    <location>
        <begin position="396"/>
        <end position="445"/>
    </location>
</feature>
<dbReference type="InterPro" id="IPR036890">
    <property type="entry name" value="HATPase_C_sf"/>
</dbReference>
<dbReference type="Proteomes" id="UP001172911">
    <property type="component" value="Unassembled WGS sequence"/>
</dbReference>
<sequence>MNIFSNSLVNEQRKNTVTYLFLQTIVILGISFIVTLLIVPLYEKNPEVLHTIMELACIFVALASFLVFWLTHEQASPHHHLLGFGFLIVAIFDIFHTYHYQGLNLFPEGYDEISARYWVMGRMTEAVIILISIGKIFQEIKKWTGLLISIIFAMGTSLIILYNPGSMPQLLEGQSVTTVKVYLEYLIILIFVACLVNIRKHLHSQEQVTYRYVFMAALIAIPAELCFTLYTSLVAFSLVYGHVLKLAYYYFLFKGIFSSTVIYPHIKLEQTSRKLRSNNQYMRDTLNTIPMGLITFDEKLCVTFMNQRASEILELGEEELTGSELKQVAKEISAVQLPDIVRERSNEPLPRDKRILAIRNTNGKKITIKINRIFLEGSGMILMFDDAIKEQEFKNLRLQTETILRSVHHAIAITDRLGQVVLCNQALEDLVETSSKELIGRDKVYIKNLFKVQKERNDITCTDGSKAYEASFVTMKNNKRQALVHINPVFNEMGEYIGEILVGSNITELKQQQQFIQQQEKMAMLGQMASGIVHEIRNPLTTIKGFSQLIKPLAREAKLKEYVTLIEQEANEVNKVVTDFLTFARPHTPVLKQVSLNKLVLDMKMVIESQTFLDGIELNFLLSTDEPRVMIDEQQIKQVLLNIVKNAIEAMEDTASPKLVISTGIKHQEKQVFLSISDNGPGMSEETSRKIGTPFYTTKDKGTGLGLSICYQMIKEHQGRIQVTSESGEGTTFIILLPYQNQEKGNKELCQAI</sequence>
<evidence type="ECO:0000259" key="11">
    <source>
        <dbReference type="PROSITE" id="PS50109"/>
    </source>
</evidence>
<dbReference type="NCBIfam" id="TIGR00229">
    <property type="entry name" value="sensory_box"/>
    <property type="match status" value="1"/>
</dbReference>
<evidence type="ECO:0000256" key="2">
    <source>
        <dbReference type="ARBA" id="ARBA00012438"/>
    </source>
</evidence>
<gene>
    <name evidence="14" type="ORF">P6N53_17335</name>
</gene>
<dbReference type="InterPro" id="IPR036097">
    <property type="entry name" value="HisK_dim/P_sf"/>
</dbReference>
<dbReference type="PROSITE" id="PS50112">
    <property type="entry name" value="PAS"/>
    <property type="match status" value="2"/>
</dbReference>
<evidence type="ECO:0000256" key="7">
    <source>
        <dbReference type="ARBA" id="ARBA00022840"/>
    </source>
</evidence>
<dbReference type="InterPro" id="IPR003594">
    <property type="entry name" value="HATPase_dom"/>
</dbReference>
<dbReference type="SUPFAM" id="SSF47384">
    <property type="entry name" value="Homodimeric domain of signal transducing histidine kinase"/>
    <property type="match status" value="1"/>
</dbReference>
<dbReference type="Pfam" id="PF17159">
    <property type="entry name" value="MASE3"/>
    <property type="match status" value="1"/>
</dbReference>
<evidence type="ECO:0000256" key="10">
    <source>
        <dbReference type="SAM" id="Phobius"/>
    </source>
</evidence>
<feature type="transmembrane region" description="Helical" evidence="10">
    <location>
        <begin position="20"/>
        <end position="42"/>
    </location>
</feature>
<feature type="region of interest" description="Disordered" evidence="9">
    <location>
        <begin position="676"/>
        <end position="695"/>
    </location>
</feature>
<evidence type="ECO:0000256" key="9">
    <source>
        <dbReference type="SAM" id="MobiDB-lite"/>
    </source>
</evidence>
<keyword evidence="3" id="KW-0597">Phosphoprotein</keyword>
<evidence type="ECO:0000313" key="15">
    <source>
        <dbReference type="Proteomes" id="UP001172911"/>
    </source>
</evidence>